<name>A0A0F7SRC3_PHARH</name>
<feature type="coiled-coil region" evidence="6">
    <location>
        <begin position="724"/>
        <end position="772"/>
    </location>
</feature>
<feature type="compositionally biased region" description="Low complexity" evidence="7">
    <location>
        <begin position="416"/>
        <end position="433"/>
    </location>
</feature>
<feature type="region of interest" description="Disordered" evidence="7">
    <location>
        <begin position="1722"/>
        <end position="1745"/>
    </location>
</feature>
<feature type="compositionally biased region" description="Low complexity" evidence="7">
    <location>
        <begin position="156"/>
        <end position="186"/>
    </location>
</feature>
<feature type="compositionally biased region" description="Polar residues" evidence="7">
    <location>
        <begin position="202"/>
        <end position="216"/>
    </location>
</feature>
<feature type="region of interest" description="Disordered" evidence="7">
    <location>
        <begin position="364"/>
        <end position="388"/>
    </location>
</feature>
<organism evidence="9">
    <name type="scientific">Phaffia rhodozyma</name>
    <name type="common">Yeast</name>
    <name type="synonym">Xanthophyllomyces dendrorhous</name>
    <dbReference type="NCBI Taxonomy" id="264483"/>
    <lineage>
        <taxon>Eukaryota</taxon>
        <taxon>Fungi</taxon>
        <taxon>Dikarya</taxon>
        <taxon>Basidiomycota</taxon>
        <taxon>Agaricomycotina</taxon>
        <taxon>Tremellomycetes</taxon>
        <taxon>Cystofilobasidiales</taxon>
        <taxon>Mrakiaceae</taxon>
        <taxon>Phaffia</taxon>
    </lineage>
</organism>
<feature type="coiled-coil region" evidence="6">
    <location>
        <begin position="1277"/>
        <end position="1332"/>
    </location>
</feature>
<feature type="compositionally biased region" description="Polar residues" evidence="7">
    <location>
        <begin position="434"/>
        <end position="444"/>
    </location>
</feature>
<feature type="compositionally biased region" description="Polar residues" evidence="7">
    <location>
        <begin position="334"/>
        <end position="348"/>
    </location>
</feature>
<feature type="domain" description="Pericentrin/AKAP-450 centrosomal targeting" evidence="8">
    <location>
        <begin position="1838"/>
        <end position="1912"/>
    </location>
</feature>
<feature type="compositionally biased region" description="Basic and acidic residues" evidence="7">
    <location>
        <begin position="1734"/>
        <end position="1745"/>
    </location>
</feature>
<feature type="compositionally biased region" description="Basic and acidic residues" evidence="7">
    <location>
        <begin position="232"/>
        <end position="241"/>
    </location>
</feature>
<feature type="compositionally biased region" description="Basic and acidic residues" evidence="7">
    <location>
        <begin position="301"/>
        <end position="321"/>
    </location>
</feature>
<keyword evidence="3" id="KW-0597">Phosphoprotein</keyword>
<sequence>MSGIDETPSRPRVDQSYSHELPSLPTMRPVDSDGEEEYTDEMSESDPNLDLSYSYSIPTGTPSTQSGINSSSTVTPSTFPTPHGYARSSLASSGAATPSSVASTRDTPLARYAMKNPYAQETPRQAPSTPLSNGNTPFSSTPASYQSARSRTSIGSANRSLRSSLNSTASPRSRFSRPSPRRQASPLRDRSLASKYDLSGISAATPSMASESMSSIRQEDSFMDEQSLPLSSREDQLNDHSLLEDQAQLIGIQEEGNSFASFSRTAEVTDGRTNRSSNDDTRNQEVAEGVEATDASIDLENQTHNDGEGESKFDEVTEGEQHGNATEEEDSAIEGQSSNTSFDTSMGLNSKCRLPSAELSLVLEAEEEEEEEESKQAGSTKSLVDAPTPDVVARTSYVQLGLRRSRSAAPRPELLSSPMSSATSATSESRVSTPNGASQNSQQLDVNLISIPFQSDGDISEDSLTGEPRSMLSDVYHSPLKDATNISFSTRAETDYRTSPETGTPYRRPLIKEFTIPIADLTPAATSKIPRPALDTPRIMMATPLPSSNADRRTSLVLSTLSSSITRPKVRGTPHTRRSFVGSGSLRNSTLALNASRAMSETPTSSTHMLSLPGNSTGLEEDSSFVSVESAEDLTNLHRANTSLPVSENPSRQIGVKLHKHLHELNTQQHVLISSLQDENEDLRDQLEAAQAMLASAQMKNNLESNDESGRSETSMAPVSLEELDELKQLLYEKDEEIKRLHQRKEEADQRDAEVDEELAILRQQIELLSQQELSQAAAVALPPSIPSSPEPSPSIRTHASLENLLSAKTAEVESIRVELAEVKATAERHIQDFGRKTEHLESEIMDILVENEAELKLAQSEKNDLKDALVKAKEENQKTIEFLEEEINSVRAEKDVELKKLVDMQAHLDSTLETVTEKDQIIVSLRTAALNTSSDGRVMQLELELSAAQDKCIQLGEEVRQLQAQVSQSSTQLKSSEEFFESITGKLMAAESRLATVQEDATRIEEELSTNKKRLQEAEEKITTLVDQLAQQQRNAAERGQDHQGELLSLGDKLAAAVALQEQQSAKQTELESSHSEALSQLKTTYSELITSLEDAVAKADTQADSYVQQISSLQAQVSELEDQTTSRARTIPLPPSSPGPSADDSKIYASGIETSFITGDEVVSQLKAQLFDANKELSRMKADMASSPYRRAALDHKNLRIQVLESLNTNLDSHLGAMRNQYRKLSIGSFRSANSSIANNSIMSVQTPRNIGSLRKMPWLDSPSPASTFKEAFEIERLQSELDHLNELIDLNVAKLKDSGKQQLSLSDELSSTKDQLTKAQSEFESEKKKAEGLLWENEQLQLQTQNLLSKQSSDSVLSIQITSLQATVSRTKEELLAVEQSRDADRQSFKSKHQALQKNLNGLEAGLERKERALKEAINARRLLEENLAEQQIGSQKLEQDIKKIKNQRREESESLAAAEAARLKLESEVKRLERDVNVAHSDLEHATQHAEHLTGIIGRKDASPVDLITAEKEKASLRNDIRRLNQELSNARLDLEDSQQDANLVRKTLESKQSIMASEIERLEKTRIELDTKVRHSTKHVADAEREISDLKQTLNNARVEGTISAQQVTQDLQNLRRQKTLQDEKLRDAEIALSEVENQCIVLKAQLTASKATTSTLQETLTQQQSVLASQTQDLAQYRLQSQQIEAERETVKREIVSLEKELQRAKRDTRCLKDEISSLRSEQSASSRAEKDVSGKTNEEMAGKLRLAESKLKSLEASQKNLEQRYTSVDSELRVTKSDLSNLTAYRLQADEEARRLDSDLRTALTDLSNLKYRHSKESKGLLVDIRYLKQKFTRENSFREDLSLQKEYLLILIGQLSRQQSRVYAAISQMGCPDEKPVIRKRRTLKSTVHAVILIIRTRNFATQWRKESEVKVALMHAYERVVSERAARTAIGTGPSKPLR</sequence>
<feature type="compositionally biased region" description="Basic and acidic residues" evidence="7">
    <location>
        <begin position="267"/>
        <end position="285"/>
    </location>
</feature>
<dbReference type="PANTHER" id="PTHR43941">
    <property type="entry name" value="STRUCTURAL MAINTENANCE OF CHROMOSOMES PROTEIN 2"/>
    <property type="match status" value="1"/>
</dbReference>
<feature type="compositionally biased region" description="Acidic residues" evidence="7">
    <location>
        <begin position="364"/>
        <end position="373"/>
    </location>
</feature>
<dbReference type="EMBL" id="LN483142">
    <property type="protein sequence ID" value="CED83045.1"/>
    <property type="molecule type" value="Genomic_DNA"/>
</dbReference>
<feature type="coiled-coil region" evidence="6">
    <location>
        <begin position="939"/>
        <end position="1036"/>
    </location>
</feature>
<evidence type="ECO:0000256" key="5">
    <source>
        <dbReference type="ARBA" id="ARBA00023212"/>
    </source>
</evidence>
<proteinExistence type="predicted"/>
<evidence type="ECO:0000256" key="2">
    <source>
        <dbReference type="ARBA" id="ARBA00022490"/>
    </source>
</evidence>
<keyword evidence="4 6" id="KW-0175">Coiled coil</keyword>
<protein>
    <submittedName>
        <fullName evidence="9">Pericentrin/AKAP-450 centrosomal targeting domain</fullName>
    </submittedName>
</protein>
<evidence type="ECO:0000256" key="3">
    <source>
        <dbReference type="ARBA" id="ARBA00022553"/>
    </source>
</evidence>
<evidence type="ECO:0000313" key="9">
    <source>
        <dbReference type="EMBL" id="CED83045.1"/>
    </source>
</evidence>
<dbReference type="InterPro" id="IPR019528">
    <property type="entry name" value="PACT_domain"/>
</dbReference>
<feature type="compositionally biased region" description="Polar residues" evidence="7">
    <location>
        <begin position="89"/>
        <end position="106"/>
    </location>
</feature>
<dbReference type="Pfam" id="PF10495">
    <property type="entry name" value="PACT_coil_coil"/>
    <property type="match status" value="1"/>
</dbReference>
<dbReference type="SUPFAM" id="SSF57997">
    <property type="entry name" value="Tropomyosin"/>
    <property type="match status" value="1"/>
</dbReference>
<evidence type="ECO:0000256" key="4">
    <source>
        <dbReference type="ARBA" id="ARBA00023054"/>
    </source>
</evidence>
<evidence type="ECO:0000256" key="1">
    <source>
        <dbReference type="ARBA" id="ARBA00004267"/>
    </source>
</evidence>
<dbReference type="GO" id="GO:0005737">
    <property type="term" value="C:cytoplasm"/>
    <property type="evidence" value="ECO:0007669"/>
    <property type="project" value="UniProtKB-ARBA"/>
</dbReference>
<evidence type="ECO:0000259" key="8">
    <source>
        <dbReference type="Pfam" id="PF10495"/>
    </source>
</evidence>
<accession>A0A0F7SRC3</accession>
<feature type="compositionally biased region" description="Acidic residues" evidence="7">
    <location>
        <begin position="32"/>
        <end position="44"/>
    </location>
</feature>
<feature type="region of interest" description="Disordered" evidence="7">
    <location>
        <begin position="1123"/>
        <end position="1147"/>
    </location>
</feature>
<feature type="coiled-coil region" evidence="6">
    <location>
        <begin position="673"/>
        <end position="700"/>
    </location>
</feature>
<comment type="subcellular location">
    <subcellularLocation>
        <location evidence="1">Cytoplasm</location>
        <location evidence="1">Cytoskeleton</location>
        <location evidence="1">Microtubule organizing center</location>
    </subcellularLocation>
</comment>
<feature type="region of interest" description="Disordered" evidence="7">
    <location>
        <begin position="402"/>
        <end position="444"/>
    </location>
</feature>
<evidence type="ECO:0000256" key="7">
    <source>
        <dbReference type="SAM" id="MobiDB-lite"/>
    </source>
</evidence>
<feature type="region of interest" description="Disordered" evidence="7">
    <location>
        <begin position="261"/>
        <end position="350"/>
    </location>
</feature>
<feature type="coiled-coil region" evidence="6">
    <location>
        <begin position="1396"/>
        <end position="1486"/>
    </location>
</feature>
<dbReference type="GO" id="GO:0005815">
    <property type="term" value="C:microtubule organizing center"/>
    <property type="evidence" value="ECO:0007669"/>
    <property type="project" value="UniProtKB-SubCell"/>
</dbReference>
<keyword evidence="2" id="KW-0963">Cytoplasm</keyword>
<feature type="compositionally biased region" description="Polar residues" evidence="7">
    <location>
        <begin position="122"/>
        <end position="155"/>
    </location>
</feature>
<reference evidence="9" key="1">
    <citation type="submission" date="2014-08" db="EMBL/GenBank/DDBJ databases">
        <authorList>
            <person name="Sharma Rahul"/>
            <person name="Thines Marco"/>
        </authorList>
    </citation>
    <scope>NUCLEOTIDE SEQUENCE</scope>
</reference>
<feature type="coiled-coil region" evidence="6">
    <location>
        <begin position="849"/>
        <end position="901"/>
    </location>
</feature>
<feature type="region of interest" description="Disordered" evidence="7">
    <location>
        <begin position="1"/>
        <end position="241"/>
    </location>
</feature>
<feature type="compositionally biased region" description="Low complexity" evidence="7">
    <location>
        <begin position="1724"/>
        <end position="1733"/>
    </location>
</feature>
<feature type="compositionally biased region" description="Polar residues" evidence="7">
    <location>
        <begin position="51"/>
        <end position="69"/>
    </location>
</feature>
<feature type="compositionally biased region" description="Low complexity" evidence="7">
    <location>
        <begin position="70"/>
        <end position="82"/>
    </location>
</feature>
<keyword evidence="5" id="KW-0206">Cytoskeleton</keyword>
<evidence type="ECO:0000256" key="6">
    <source>
        <dbReference type="SAM" id="Coils"/>
    </source>
</evidence>